<organism evidence="12 13">
    <name type="scientific">Allomyces macrogynus (strain ATCC 38327)</name>
    <name type="common">Allomyces javanicus var. macrogynus</name>
    <dbReference type="NCBI Taxonomy" id="578462"/>
    <lineage>
        <taxon>Eukaryota</taxon>
        <taxon>Fungi</taxon>
        <taxon>Fungi incertae sedis</taxon>
        <taxon>Blastocladiomycota</taxon>
        <taxon>Blastocladiomycetes</taxon>
        <taxon>Blastocladiales</taxon>
        <taxon>Blastocladiaceae</taxon>
        <taxon>Allomyces</taxon>
    </lineage>
</organism>
<keyword evidence="6 11" id="KW-0999">Mitochondrion inner membrane</keyword>
<reference evidence="13" key="2">
    <citation type="submission" date="2009-11" db="EMBL/GenBank/DDBJ databases">
        <title>The Genome Sequence of Allomyces macrogynus strain ATCC 38327.</title>
        <authorList>
            <consortium name="The Broad Institute Genome Sequencing Platform"/>
            <person name="Russ C."/>
            <person name="Cuomo C."/>
            <person name="Shea T."/>
            <person name="Young S.K."/>
            <person name="Zeng Q."/>
            <person name="Koehrsen M."/>
            <person name="Haas B."/>
            <person name="Borodovsky M."/>
            <person name="Guigo R."/>
            <person name="Alvarado L."/>
            <person name="Berlin A."/>
            <person name="Borenstein D."/>
            <person name="Chen Z."/>
            <person name="Engels R."/>
            <person name="Freedman E."/>
            <person name="Gellesch M."/>
            <person name="Goldberg J."/>
            <person name="Griggs A."/>
            <person name="Gujja S."/>
            <person name="Heiman D."/>
            <person name="Hepburn T."/>
            <person name="Howarth C."/>
            <person name="Jen D."/>
            <person name="Larson L."/>
            <person name="Lewis B."/>
            <person name="Mehta T."/>
            <person name="Park D."/>
            <person name="Pearson M."/>
            <person name="Roberts A."/>
            <person name="Saif S."/>
            <person name="Shenoy N."/>
            <person name="Sisk P."/>
            <person name="Stolte C."/>
            <person name="Sykes S."/>
            <person name="Walk T."/>
            <person name="White J."/>
            <person name="Yandava C."/>
            <person name="Burger G."/>
            <person name="Gray M.W."/>
            <person name="Holland P.W.H."/>
            <person name="King N."/>
            <person name="Lang F.B.F."/>
            <person name="Roger A.J."/>
            <person name="Ruiz-Trillo I."/>
            <person name="Lander E."/>
            <person name="Nusbaum C."/>
        </authorList>
    </citation>
    <scope>NUCLEOTIDE SEQUENCE [LARGE SCALE GENOMIC DNA]</scope>
    <source>
        <strain evidence="13">ATCC 38327</strain>
    </source>
</reference>
<evidence type="ECO:0000256" key="8">
    <source>
        <dbReference type="ARBA" id="ARBA00023128"/>
    </source>
</evidence>
<evidence type="ECO:0000256" key="11">
    <source>
        <dbReference type="RuleBase" id="RU367005"/>
    </source>
</evidence>
<accession>A0A0L0SW49</accession>
<evidence type="ECO:0000256" key="7">
    <source>
        <dbReference type="ARBA" id="ARBA00023065"/>
    </source>
</evidence>
<dbReference type="VEuPathDB" id="FungiDB:AMAG_11687"/>
<keyword evidence="9" id="KW-0472">Membrane</keyword>
<sequence>MSAPAAAAAATATTSPVFRSWLLWSALGAGAAYGFFRDASLKSAAAHKHAVETKDREIAHFNAARAAYAAQKAAEANKGAPATGIVSDPDSPDFDLEKVILHYAGETEAKH</sequence>
<keyword evidence="7 11" id="KW-0406">Ion transport</keyword>
<dbReference type="Pfam" id="PF05680">
    <property type="entry name" value="ATP-synt_E"/>
    <property type="match status" value="1"/>
</dbReference>
<reference evidence="12 13" key="1">
    <citation type="submission" date="2009-11" db="EMBL/GenBank/DDBJ databases">
        <title>Annotation of Allomyces macrogynus ATCC 38327.</title>
        <authorList>
            <consortium name="The Broad Institute Genome Sequencing Platform"/>
            <person name="Russ C."/>
            <person name="Cuomo C."/>
            <person name="Burger G."/>
            <person name="Gray M.W."/>
            <person name="Holland P.W.H."/>
            <person name="King N."/>
            <person name="Lang F.B.F."/>
            <person name="Roger A.J."/>
            <person name="Ruiz-Trillo I."/>
            <person name="Young S.K."/>
            <person name="Zeng Q."/>
            <person name="Gargeya S."/>
            <person name="Fitzgerald M."/>
            <person name="Haas B."/>
            <person name="Abouelleil A."/>
            <person name="Alvarado L."/>
            <person name="Arachchi H.M."/>
            <person name="Berlin A."/>
            <person name="Chapman S.B."/>
            <person name="Gearin G."/>
            <person name="Goldberg J."/>
            <person name="Griggs A."/>
            <person name="Gujja S."/>
            <person name="Hansen M."/>
            <person name="Heiman D."/>
            <person name="Howarth C."/>
            <person name="Larimer J."/>
            <person name="Lui A."/>
            <person name="MacDonald P.J.P."/>
            <person name="McCowen C."/>
            <person name="Montmayeur A."/>
            <person name="Murphy C."/>
            <person name="Neiman D."/>
            <person name="Pearson M."/>
            <person name="Priest M."/>
            <person name="Roberts A."/>
            <person name="Saif S."/>
            <person name="Shea T."/>
            <person name="Sisk P."/>
            <person name="Stolte C."/>
            <person name="Sykes S."/>
            <person name="Wortman J."/>
            <person name="Nusbaum C."/>
            <person name="Birren B."/>
        </authorList>
    </citation>
    <scope>NUCLEOTIDE SEQUENCE [LARGE SCALE GENOMIC DNA]</scope>
    <source>
        <strain evidence="12 13">ATCC 38327</strain>
    </source>
</reference>
<comment type="subcellular location">
    <subcellularLocation>
        <location evidence="1 11">Mitochondrion inner membrane</location>
    </subcellularLocation>
</comment>
<dbReference type="GO" id="GO:0005743">
    <property type="term" value="C:mitochondrial inner membrane"/>
    <property type="evidence" value="ECO:0007669"/>
    <property type="project" value="UniProtKB-SubCell"/>
</dbReference>
<evidence type="ECO:0000256" key="4">
    <source>
        <dbReference type="ARBA" id="ARBA00022547"/>
    </source>
</evidence>
<dbReference type="GO" id="GO:0045259">
    <property type="term" value="C:proton-transporting ATP synthase complex"/>
    <property type="evidence" value="ECO:0007669"/>
    <property type="project" value="UniProtKB-UniRule"/>
</dbReference>
<keyword evidence="8 11" id="KW-0496">Mitochondrion</keyword>
<evidence type="ECO:0000256" key="1">
    <source>
        <dbReference type="ARBA" id="ARBA00004273"/>
    </source>
</evidence>
<comment type="function">
    <text evidence="11">Subunit e, of the mitochondrial membrane ATP synthase complex (F(1)F(0) ATP synthase or Complex V) that produces ATP from ADP in the presence of a proton gradient across the membrane which is generated by electron transport complexes of the respiratory chain. ATP synthase complex consist of a soluble F(1) head domain - the catalytic core - and a membrane F(1) domain - the membrane proton channel. These two domains are linked by a central stalk rotating inside the F(1) region and a stationary peripheral stalk. During catalysis, ATP synthesis in the catalytic domain of F(1) is coupled via a rotary mechanism of the central stalk subunits to proton translocation. In vivo, can only synthesize ATP although its ATP hydrolase activity can be activated artificially in vitro. Part of the complex F(0) domain.</text>
</comment>
<comment type="similarity">
    <text evidence="2 11">Belongs to the ATPase e subunit family.</text>
</comment>
<proteinExistence type="inferred from homology"/>
<evidence type="ECO:0000256" key="6">
    <source>
        <dbReference type="ARBA" id="ARBA00022792"/>
    </source>
</evidence>
<dbReference type="AlphaFoldDB" id="A0A0L0SW49"/>
<evidence type="ECO:0000256" key="10">
    <source>
        <dbReference type="ARBA" id="ARBA00023310"/>
    </source>
</evidence>
<gene>
    <name evidence="12" type="ORF">AMAG_11687</name>
</gene>
<evidence type="ECO:0000313" key="13">
    <source>
        <dbReference type="Proteomes" id="UP000054350"/>
    </source>
</evidence>
<comment type="subunit">
    <text evidence="11">F-type ATPases have 2 components, CF(1) - the catalytic core - and CF(0) - the membrane proton channel. CF(1) and CF(0) have multiple subunits.</text>
</comment>
<evidence type="ECO:0000256" key="9">
    <source>
        <dbReference type="ARBA" id="ARBA00023136"/>
    </source>
</evidence>
<evidence type="ECO:0000256" key="3">
    <source>
        <dbReference type="ARBA" id="ARBA00022448"/>
    </source>
</evidence>
<dbReference type="GO" id="GO:0015078">
    <property type="term" value="F:proton transmembrane transporter activity"/>
    <property type="evidence" value="ECO:0007669"/>
    <property type="project" value="InterPro"/>
</dbReference>
<keyword evidence="10 11" id="KW-0066">ATP synthesis</keyword>
<keyword evidence="4 11" id="KW-0138">CF(0)</keyword>
<name>A0A0L0SW49_ALLM3</name>
<evidence type="ECO:0000313" key="12">
    <source>
        <dbReference type="EMBL" id="KNE66559.1"/>
    </source>
</evidence>
<evidence type="ECO:0000256" key="5">
    <source>
        <dbReference type="ARBA" id="ARBA00022781"/>
    </source>
</evidence>
<keyword evidence="5 11" id="KW-0375">Hydrogen ion transport</keyword>
<dbReference type="Proteomes" id="UP000054350">
    <property type="component" value="Unassembled WGS sequence"/>
</dbReference>
<keyword evidence="13" id="KW-1185">Reference proteome</keyword>
<dbReference type="EMBL" id="GG745350">
    <property type="protein sequence ID" value="KNE66559.1"/>
    <property type="molecule type" value="Genomic_DNA"/>
</dbReference>
<protein>
    <recommendedName>
        <fullName evidence="11">ATP synthase F(0) complex subunit e, mitochondrial</fullName>
    </recommendedName>
</protein>
<evidence type="ECO:0000256" key="2">
    <source>
        <dbReference type="ARBA" id="ARBA00007333"/>
    </source>
</evidence>
<dbReference type="InterPro" id="IPR008386">
    <property type="entry name" value="ATP_synth_F0_esu_mt"/>
</dbReference>
<dbReference type="GO" id="GO:0015986">
    <property type="term" value="P:proton motive force-driven ATP synthesis"/>
    <property type="evidence" value="ECO:0007669"/>
    <property type="project" value="InterPro"/>
</dbReference>
<keyword evidence="3 11" id="KW-0813">Transport</keyword>